<dbReference type="AlphaFoldDB" id="A0A4V3D8J3"/>
<accession>A0A4V3D8J3</accession>
<dbReference type="EMBL" id="SNYN01000009">
    <property type="protein sequence ID" value="TDQ51907.1"/>
    <property type="molecule type" value="Genomic_DNA"/>
</dbReference>
<keyword evidence="4" id="KW-1185">Reference proteome</keyword>
<evidence type="ECO:0000313" key="4">
    <source>
        <dbReference type="Proteomes" id="UP000295281"/>
    </source>
</evidence>
<feature type="transmembrane region" description="Helical" evidence="2">
    <location>
        <begin position="113"/>
        <end position="130"/>
    </location>
</feature>
<name>A0A4V3D8J3_9ACTN</name>
<sequence length="203" mass="21337">MLRHMVGLLVGLVVAPLLWVGAAWSAAEITGHLQAQRFSDPMLLTACAVMMGVGVACGVLAGTRVSPLAAFVAGGLVLGASLWPLLSYDTMAAAVPDWLAEPGTLFHPMGPGLPLHLALGTLLFISSLPFSRWRPPLRREDALPAYPPAPAPAPAPPSVDPYDAGRTGDDPGRTTTPFRRDGEGFQPLAPDGTDHTRTFRDDG</sequence>
<reference evidence="3 4" key="1">
    <citation type="submission" date="2019-03" db="EMBL/GenBank/DDBJ databases">
        <title>Genomic Encyclopedia of Type Strains, Phase IV (KMG-IV): sequencing the most valuable type-strain genomes for metagenomic binning, comparative biology and taxonomic classification.</title>
        <authorList>
            <person name="Goeker M."/>
        </authorList>
    </citation>
    <scope>NUCLEOTIDE SEQUENCE [LARGE SCALE GENOMIC DNA]</scope>
    <source>
        <strain evidence="3 4">DSM 46770</strain>
    </source>
</reference>
<evidence type="ECO:0000256" key="1">
    <source>
        <dbReference type="SAM" id="MobiDB-lite"/>
    </source>
</evidence>
<evidence type="ECO:0000313" key="3">
    <source>
        <dbReference type="EMBL" id="TDQ51907.1"/>
    </source>
</evidence>
<feature type="compositionally biased region" description="Pro residues" evidence="1">
    <location>
        <begin position="145"/>
        <end position="159"/>
    </location>
</feature>
<feature type="compositionally biased region" description="Basic and acidic residues" evidence="1">
    <location>
        <begin position="192"/>
        <end position="203"/>
    </location>
</feature>
<evidence type="ECO:0000256" key="2">
    <source>
        <dbReference type="SAM" id="Phobius"/>
    </source>
</evidence>
<keyword evidence="2" id="KW-1133">Transmembrane helix</keyword>
<feature type="transmembrane region" description="Helical" evidence="2">
    <location>
        <begin position="68"/>
        <end position="86"/>
    </location>
</feature>
<keyword evidence="2" id="KW-0812">Transmembrane</keyword>
<organism evidence="3 4">
    <name type="scientific">Actinorugispora endophytica</name>
    <dbReference type="NCBI Taxonomy" id="1605990"/>
    <lineage>
        <taxon>Bacteria</taxon>
        <taxon>Bacillati</taxon>
        <taxon>Actinomycetota</taxon>
        <taxon>Actinomycetes</taxon>
        <taxon>Streptosporangiales</taxon>
        <taxon>Nocardiopsidaceae</taxon>
        <taxon>Actinorugispora</taxon>
    </lineage>
</organism>
<proteinExistence type="predicted"/>
<feature type="transmembrane region" description="Helical" evidence="2">
    <location>
        <begin position="41"/>
        <end position="61"/>
    </location>
</feature>
<dbReference type="Proteomes" id="UP000295281">
    <property type="component" value="Unassembled WGS sequence"/>
</dbReference>
<protein>
    <submittedName>
        <fullName evidence="3">Uncharacterized protein</fullName>
    </submittedName>
</protein>
<feature type="compositionally biased region" description="Basic and acidic residues" evidence="1">
    <location>
        <begin position="166"/>
        <end position="183"/>
    </location>
</feature>
<gene>
    <name evidence="3" type="ORF">EV190_10917</name>
</gene>
<feature type="region of interest" description="Disordered" evidence="1">
    <location>
        <begin position="141"/>
        <end position="203"/>
    </location>
</feature>
<dbReference type="RefSeq" id="WP_133741838.1">
    <property type="nucleotide sequence ID" value="NZ_SNYN01000009.1"/>
</dbReference>
<keyword evidence="2" id="KW-0472">Membrane</keyword>
<comment type="caution">
    <text evidence="3">The sequence shown here is derived from an EMBL/GenBank/DDBJ whole genome shotgun (WGS) entry which is preliminary data.</text>
</comment>